<keyword evidence="3" id="KW-1185">Reference proteome</keyword>
<dbReference type="EMBL" id="SNTY01000047">
    <property type="protein sequence ID" value="TEU24979.1"/>
    <property type="molecule type" value="Genomic_DNA"/>
</dbReference>
<dbReference type="RefSeq" id="WP_134244895.1">
    <property type="nucleotide sequence ID" value="NZ_SNTY01000047.1"/>
</dbReference>
<dbReference type="STRING" id="1120977.GCA_000619845_01968"/>
<dbReference type="Proteomes" id="UP000297834">
    <property type="component" value="Unassembled WGS sequence"/>
</dbReference>
<accession>A0A4Y7XAH4</accession>
<reference evidence="2 3" key="1">
    <citation type="submission" date="2019-03" db="EMBL/GenBank/DDBJ databases">
        <title>Alkanindiges illinoisensis: a potential pathogenic isolated from ascites of a gastric cancer patient with abdominal metastasis.</title>
        <authorList>
            <person name="Hu X."/>
            <person name="Yang B."/>
            <person name="Yan X."/>
            <person name="Lin L."/>
            <person name="Zhao H."/>
            <person name="Zhou F."/>
            <person name="Su B."/>
            <person name="Chen J."/>
            <person name="Rui Y."/>
            <person name="Wang Q."/>
            <person name="Zheng L."/>
        </authorList>
    </citation>
    <scope>NUCLEOTIDE SEQUENCE [LARGE SCALE GENOMIC DNA]</scope>
    <source>
        <strain evidence="2 3">NFYY 23406</strain>
    </source>
</reference>
<organism evidence="2 3">
    <name type="scientific">Alkanindiges illinoisensis</name>
    <dbReference type="NCBI Taxonomy" id="197183"/>
    <lineage>
        <taxon>Bacteria</taxon>
        <taxon>Pseudomonadati</taxon>
        <taxon>Pseudomonadota</taxon>
        <taxon>Gammaproteobacteria</taxon>
        <taxon>Moraxellales</taxon>
        <taxon>Moraxellaceae</taxon>
        <taxon>Alkanindiges</taxon>
    </lineage>
</organism>
<dbReference type="AlphaFoldDB" id="A0A4Y7XAH4"/>
<feature type="region of interest" description="Disordered" evidence="1">
    <location>
        <begin position="41"/>
        <end position="64"/>
    </location>
</feature>
<comment type="caution">
    <text evidence="2">The sequence shown here is derived from an EMBL/GenBank/DDBJ whole genome shotgun (WGS) entry which is preliminary data.</text>
</comment>
<proteinExistence type="predicted"/>
<evidence type="ECO:0000313" key="3">
    <source>
        <dbReference type="Proteomes" id="UP000297834"/>
    </source>
</evidence>
<feature type="compositionally biased region" description="Basic and acidic residues" evidence="1">
    <location>
        <begin position="41"/>
        <end position="58"/>
    </location>
</feature>
<feature type="compositionally biased region" description="Polar residues" evidence="1">
    <location>
        <begin position="1"/>
        <end position="19"/>
    </location>
</feature>
<name>A0A4Y7XAH4_9GAMM</name>
<gene>
    <name evidence="2" type="ORF">E2B99_10480</name>
</gene>
<protein>
    <submittedName>
        <fullName evidence="2">Uncharacterized protein</fullName>
    </submittedName>
</protein>
<dbReference type="OrthoDB" id="6649478at2"/>
<evidence type="ECO:0000256" key="1">
    <source>
        <dbReference type="SAM" id="MobiDB-lite"/>
    </source>
</evidence>
<evidence type="ECO:0000313" key="2">
    <source>
        <dbReference type="EMBL" id="TEU24979.1"/>
    </source>
</evidence>
<feature type="region of interest" description="Disordered" evidence="1">
    <location>
        <begin position="1"/>
        <end position="22"/>
    </location>
</feature>
<sequence>MTNHNPQTPDSQSLEQLQHTVDDDIRKMRDAQQFRTLEEKIQDLKDQGIDPAKTFDTRGDEDDD</sequence>